<dbReference type="HOGENOM" id="CLU_1553190_0_0_10"/>
<sequence>MSYLKILKTLVTFSSENNQYIALNTDYIKTFLFIIAAIFPVVLIFKDSLVHYRKLLITILFVHLVLLFIVTFKLHHLLRDKLNIPNTITYIIGAIPFVVLFFKHKSELVIKETYLFLISVMFLAVAVIIDLVSDGKILEIPDNDTIEEIFRIAGAVLWLMFNFLLYSRLKKI</sequence>
<reference evidence="2 3" key="1">
    <citation type="journal article" date="2012" name="Front. Microbiol.">
        <title>Complete genome of Ignavibacterium album, a metabolically versatile, flagellated, facultative anaerobe from the phylum Chlorobi.</title>
        <authorList>
            <person name="Liu Z."/>
            <person name="Frigaard N.-U."/>
            <person name="Vogl K."/>
            <person name="Iino T."/>
            <person name="Ohkuma M."/>
            <person name="Overmann J."/>
            <person name="Bryant D.A."/>
        </authorList>
    </citation>
    <scope>NUCLEOTIDE SEQUENCE [LARGE SCALE GENOMIC DNA]</scope>
    <source>
        <strain evidence="3">DSM 19864 / JCM 16511 / NBRC 101810 / Mat9-16</strain>
    </source>
</reference>
<accession>I0AMI9</accession>
<feature type="transmembrane region" description="Helical" evidence="1">
    <location>
        <begin position="27"/>
        <end position="45"/>
    </location>
</feature>
<dbReference type="KEGG" id="ial:IALB_2493"/>
<dbReference type="STRING" id="945713.IALB_2493"/>
<dbReference type="EMBL" id="CP003418">
    <property type="protein sequence ID" value="AFH50196.1"/>
    <property type="molecule type" value="Genomic_DNA"/>
</dbReference>
<feature type="transmembrane region" description="Helical" evidence="1">
    <location>
        <begin position="57"/>
        <end position="78"/>
    </location>
</feature>
<evidence type="ECO:0000313" key="3">
    <source>
        <dbReference type="Proteomes" id="UP000007394"/>
    </source>
</evidence>
<dbReference type="RefSeq" id="WP_014561338.1">
    <property type="nucleotide sequence ID" value="NC_017464.1"/>
</dbReference>
<evidence type="ECO:0008006" key="4">
    <source>
        <dbReference type="Google" id="ProtNLM"/>
    </source>
</evidence>
<dbReference type="Proteomes" id="UP000007394">
    <property type="component" value="Chromosome"/>
</dbReference>
<keyword evidence="1" id="KW-0812">Transmembrane</keyword>
<organism evidence="2 3">
    <name type="scientific">Ignavibacterium album (strain DSM 19864 / JCM 16511 / NBRC 101810 / Mat9-16)</name>
    <dbReference type="NCBI Taxonomy" id="945713"/>
    <lineage>
        <taxon>Bacteria</taxon>
        <taxon>Pseudomonadati</taxon>
        <taxon>Ignavibacteriota</taxon>
        <taxon>Ignavibacteria</taxon>
        <taxon>Ignavibacteriales</taxon>
        <taxon>Ignavibacteriaceae</taxon>
        <taxon>Ignavibacterium</taxon>
    </lineage>
</organism>
<evidence type="ECO:0000313" key="2">
    <source>
        <dbReference type="EMBL" id="AFH50196.1"/>
    </source>
</evidence>
<protein>
    <recommendedName>
        <fullName evidence="4">Transmembrane protein</fullName>
    </recommendedName>
</protein>
<keyword evidence="1" id="KW-0472">Membrane</keyword>
<gene>
    <name evidence="2" type="ordered locus">IALB_2493</name>
</gene>
<name>I0AMI9_IGNAJ</name>
<feature type="transmembrane region" description="Helical" evidence="1">
    <location>
        <begin position="84"/>
        <end position="102"/>
    </location>
</feature>
<keyword evidence="3" id="KW-1185">Reference proteome</keyword>
<feature type="transmembrane region" description="Helical" evidence="1">
    <location>
        <begin position="149"/>
        <end position="166"/>
    </location>
</feature>
<keyword evidence="1" id="KW-1133">Transmembrane helix</keyword>
<dbReference type="AlphaFoldDB" id="I0AMI9"/>
<proteinExistence type="predicted"/>
<evidence type="ECO:0000256" key="1">
    <source>
        <dbReference type="SAM" id="Phobius"/>
    </source>
</evidence>
<feature type="transmembrane region" description="Helical" evidence="1">
    <location>
        <begin position="114"/>
        <end position="133"/>
    </location>
</feature>